<protein>
    <submittedName>
        <fullName evidence="2">Uncharacterized protein</fullName>
    </submittedName>
</protein>
<proteinExistence type="predicted"/>
<comment type="caution">
    <text evidence="2">The sequence shown here is derived from an EMBL/GenBank/DDBJ whole genome shotgun (WGS) entry which is preliminary data.</text>
</comment>
<feature type="region of interest" description="Disordered" evidence="1">
    <location>
        <begin position="1"/>
        <end position="21"/>
    </location>
</feature>
<evidence type="ECO:0000256" key="1">
    <source>
        <dbReference type="SAM" id="MobiDB-lite"/>
    </source>
</evidence>
<keyword evidence="3" id="KW-1185">Reference proteome</keyword>
<reference evidence="2 3" key="1">
    <citation type="submission" date="2023-03" db="EMBL/GenBank/DDBJ databases">
        <title>WGS of Gossypium arboreum.</title>
        <authorList>
            <person name="Yu D."/>
        </authorList>
    </citation>
    <scope>NUCLEOTIDE SEQUENCE [LARGE SCALE GENOMIC DNA]</scope>
    <source>
        <tissue evidence="2">Leaf</tissue>
    </source>
</reference>
<dbReference type="Proteomes" id="UP001358586">
    <property type="component" value="Chromosome 13"/>
</dbReference>
<evidence type="ECO:0000313" key="2">
    <source>
        <dbReference type="EMBL" id="KAK5770460.1"/>
    </source>
</evidence>
<sequence>MTYMDSDGKHDREGQSVESLEESFASSRYELVQELEVNAVLPALGSNNPVVGTKVLTRVVREVLEKVFEASLERNRELVQGGVCGFGEVSFLYRRVDTWTFLDCESAVGFETFQLYL</sequence>
<gene>
    <name evidence="2" type="ORF">PVK06_046610</name>
</gene>
<evidence type="ECO:0000313" key="3">
    <source>
        <dbReference type="Proteomes" id="UP001358586"/>
    </source>
</evidence>
<feature type="compositionally biased region" description="Basic and acidic residues" evidence="1">
    <location>
        <begin position="1"/>
        <end position="15"/>
    </location>
</feature>
<name>A0ABR0MBH3_GOSAR</name>
<accession>A0ABR0MBH3</accession>
<dbReference type="EMBL" id="JARKNE010000013">
    <property type="protein sequence ID" value="KAK5770460.1"/>
    <property type="molecule type" value="Genomic_DNA"/>
</dbReference>
<organism evidence="2 3">
    <name type="scientific">Gossypium arboreum</name>
    <name type="common">Tree cotton</name>
    <name type="synonym">Gossypium nanking</name>
    <dbReference type="NCBI Taxonomy" id="29729"/>
    <lineage>
        <taxon>Eukaryota</taxon>
        <taxon>Viridiplantae</taxon>
        <taxon>Streptophyta</taxon>
        <taxon>Embryophyta</taxon>
        <taxon>Tracheophyta</taxon>
        <taxon>Spermatophyta</taxon>
        <taxon>Magnoliopsida</taxon>
        <taxon>eudicotyledons</taxon>
        <taxon>Gunneridae</taxon>
        <taxon>Pentapetalae</taxon>
        <taxon>rosids</taxon>
        <taxon>malvids</taxon>
        <taxon>Malvales</taxon>
        <taxon>Malvaceae</taxon>
        <taxon>Malvoideae</taxon>
        <taxon>Gossypium</taxon>
    </lineage>
</organism>